<dbReference type="STRING" id="670386.D3B297"/>
<keyword evidence="1" id="KW-1133">Transmembrane helix</keyword>
<dbReference type="InParanoid" id="D3B297"/>
<dbReference type="GO" id="GO:0015969">
    <property type="term" value="P:guanosine tetraphosphate metabolic process"/>
    <property type="evidence" value="ECO:0007669"/>
    <property type="project" value="InterPro"/>
</dbReference>
<evidence type="ECO:0000256" key="1">
    <source>
        <dbReference type="SAM" id="Phobius"/>
    </source>
</evidence>
<dbReference type="InterPro" id="IPR043519">
    <property type="entry name" value="NT_sf"/>
</dbReference>
<dbReference type="CDD" id="cd05399">
    <property type="entry name" value="NT_Rel-Spo_like"/>
    <property type="match status" value="1"/>
</dbReference>
<protein>
    <recommendedName>
        <fullName evidence="2">RelA/SpoT domain-containing protein</fullName>
    </recommendedName>
</protein>
<dbReference type="SMART" id="SM00954">
    <property type="entry name" value="RelA_SpoT"/>
    <property type="match status" value="1"/>
</dbReference>
<dbReference type="InterPro" id="IPR007685">
    <property type="entry name" value="RelA_SpoT"/>
</dbReference>
<feature type="transmembrane region" description="Helical" evidence="1">
    <location>
        <begin position="21"/>
        <end position="40"/>
    </location>
</feature>
<dbReference type="GeneID" id="31358031"/>
<organism evidence="3 4">
    <name type="scientific">Heterostelium pallidum (strain ATCC 26659 / Pp 5 / PN500)</name>
    <name type="common">Cellular slime mold</name>
    <name type="synonym">Polysphondylium pallidum</name>
    <dbReference type="NCBI Taxonomy" id="670386"/>
    <lineage>
        <taxon>Eukaryota</taxon>
        <taxon>Amoebozoa</taxon>
        <taxon>Evosea</taxon>
        <taxon>Eumycetozoa</taxon>
        <taxon>Dictyostelia</taxon>
        <taxon>Acytosteliales</taxon>
        <taxon>Acytosteliaceae</taxon>
        <taxon>Heterostelium</taxon>
    </lineage>
</organism>
<dbReference type="Proteomes" id="UP000001396">
    <property type="component" value="Unassembled WGS sequence"/>
</dbReference>
<accession>D3B297</accession>
<dbReference type="AlphaFoldDB" id="D3B297"/>
<dbReference type="EMBL" id="ADBJ01000009">
    <property type="protein sequence ID" value="EFA84472.1"/>
    <property type="molecule type" value="Genomic_DNA"/>
</dbReference>
<dbReference type="Pfam" id="PF04607">
    <property type="entry name" value="RelA_SpoT"/>
    <property type="match status" value="1"/>
</dbReference>
<feature type="domain" description="RelA/SpoT" evidence="2">
    <location>
        <begin position="217"/>
        <end position="323"/>
    </location>
</feature>
<sequence>MDINKDNNKNILKTKDNYNYNLYKTSFLFILFLSIFIISVSNINSYKDNLIVYSAPLYLKFKSKLNANHGHFVKINKNNNNNSKNNSNSNSVINKYKLQRDYHYNYNHYQQIKDININNNNSNNNNNNNSVYKFVYLNEDCVNINNIKQDEEVVKEIDKNINFDEFKSIIRKCVDFAQLVAATREQRQQYIEDFKRLLATIDYGYGDANVTIHAIEGRPKHFYSIYNKMHNKNLTFREIHDKYAARIITDTELNCYRLRAGIMRHLEVTEHYDDFIESPKPNGYRSLHMDVYGVDNEIIEIQIRTMQMHQFSEGNYCEYKGECG</sequence>
<dbReference type="Gene3D" id="3.30.460.10">
    <property type="entry name" value="Beta Polymerase, domain 2"/>
    <property type="match status" value="1"/>
</dbReference>
<keyword evidence="1" id="KW-0472">Membrane</keyword>
<evidence type="ECO:0000313" key="4">
    <source>
        <dbReference type="Proteomes" id="UP000001396"/>
    </source>
</evidence>
<reference evidence="3 4" key="1">
    <citation type="journal article" date="2011" name="Genome Res.">
        <title>Phylogeny-wide analysis of social amoeba genomes highlights ancient origins for complex intercellular communication.</title>
        <authorList>
            <person name="Heidel A.J."/>
            <person name="Lawal H.M."/>
            <person name="Felder M."/>
            <person name="Schilde C."/>
            <person name="Helps N.R."/>
            <person name="Tunggal B."/>
            <person name="Rivero F."/>
            <person name="John U."/>
            <person name="Schleicher M."/>
            <person name="Eichinger L."/>
            <person name="Platzer M."/>
            <person name="Noegel A.A."/>
            <person name="Schaap P."/>
            <person name="Gloeckner G."/>
        </authorList>
    </citation>
    <scope>NUCLEOTIDE SEQUENCE [LARGE SCALE GENOMIC DNA]</scope>
    <source>
        <strain evidence="4">ATCC 26659 / Pp 5 / PN500</strain>
    </source>
</reference>
<keyword evidence="4" id="KW-1185">Reference proteome</keyword>
<dbReference type="GO" id="GO:0005886">
    <property type="term" value="C:plasma membrane"/>
    <property type="evidence" value="ECO:0007669"/>
    <property type="project" value="TreeGrafter"/>
</dbReference>
<gene>
    <name evidence="3" type="ORF">PPL_02506</name>
</gene>
<dbReference type="PANTHER" id="PTHR21262:SF31">
    <property type="entry name" value="GTP PYROPHOSPHOKINASE"/>
    <property type="match status" value="1"/>
</dbReference>
<evidence type="ECO:0000313" key="3">
    <source>
        <dbReference type="EMBL" id="EFA84472.1"/>
    </source>
</evidence>
<comment type="caution">
    <text evidence="3">The sequence shown here is derived from an EMBL/GenBank/DDBJ whole genome shotgun (WGS) entry which is preliminary data.</text>
</comment>
<evidence type="ECO:0000259" key="2">
    <source>
        <dbReference type="SMART" id="SM00954"/>
    </source>
</evidence>
<dbReference type="PANTHER" id="PTHR21262">
    <property type="entry name" value="GUANOSINE-3',5'-BIS DIPHOSPHATE 3'-PYROPHOSPHOHYDROLASE"/>
    <property type="match status" value="1"/>
</dbReference>
<proteinExistence type="predicted"/>
<dbReference type="SUPFAM" id="SSF81301">
    <property type="entry name" value="Nucleotidyltransferase"/>
    <property type="match status" value="1"/>
</dbReference>
<dbReference type="RefSeq" id="XP_020436586.1">
    <property type="nucleotide sequence ID" value="XM_020573491.1"/>
</dbReference>
<keyword evidence="1" id="KW-0812">Transmembrane</keyword>
<name>D3B297_HETP5</name>